<dbReference type="InterPro" id="IPR000888">
    <property type="entry name" value="RmlC-like"/>
</dbReference>
<evidence type="ECO:0000313" key="3">
    <source>
        <dbReference type="EMBL" id="PFH02164.1"/>
    </source>
</evidence>
<dbReference type="GO" id="GO:0005829">
    <property type="term" value="C:cytosol"/>
    <property type="evidence" value="ECO:0007669"/>
    <property type="project" value="TreeGrafter"/>
</dbReference>
<dbReference type="InterPro" id="IPR014710">
    <property type="entry name" value="RmlC-like_jellyroll"/>
</dbReference>
<gene>
    <name evidence="3" type="ORF">M972_11930</name>
</gene>
<protein>
    <recommendedName>
        <fullName evidence="2">dTDP-4-dehydrorhamnose 3,5-epimerase</fullName>
        <ecNumber evidence="2">5.1.3.13</ecNumber>
    </recommendedName>
    <alternativeName>
        <fullName evidence="2">Thymidine diphospho-4-keto-rhamnose 3,5-epimerase</fullName>
    </alternativeName>
</protein>
<dbReference type="GO" id="GO:0019305">
    <property type="term" value="P:dTDP-rhamnose biosynthetic process"/>
    <property type="evidence" value="ECO:0007669"/>
    <property type="project" value="UniProtKB-UniRule"/>
</dbReference>
<sequence length="183" mass="21155">MNNFTVVKTPIEGLVVVEPKVFTDTRGFFFESYNKKAFCEFGLTMEFVQDNHIKSRIGVLRGIHFQRKFPQGRLVRVIKGKVYDVAVDLRKNSPTFGKWYGIELSAENKKMFYIPENFGHAFLTLEDDTEVLCKTTNVYRPEFESGIIYNDPELNIDWPQIEGDIVLSEKDKNLPTFKNAELG</sequence>
<dbReference type="EMBL" id="PDBW01000001">
    <property type="protein sequence ID" value="PFH02164.1"/>
    <property type="molecule type" value="Genomic_DNA"/>
</dbReference>
<dbReference type="InterPro" id="IPR011051">
    <property type="entry name" value="RmlC_Cupin_sf"/>
</dbReference>
<dbReference type="RefSeq" id="WP_003520526.1">
    <property type="nucleotide sequence ID" value="NZ_CP013828.1"/>
</dbReference>
<comment type="subunit">
    <text evidence="2">Homodimer.</text>
</comment>
<organism evidence="3 4">
    <name type="scientific">Acetivibrio thermocellus AD2</name>
    <dbReference type="NCBI Taxonomy" id="1138384"/>
    <lineage>
        <taxon>Bacteria</taxon>
        <taxon>Bacillati</taxon>
        <taxon>Bacillota</taxon>
        <taxon>Clostridia</taxon>
        <taxon>Eubacteriales</taxon>
        <taxon>Oscillospiraceae</taxon>
        <taxon>Acetivibrio</taxon>
    </lineage>
</organism>
<name>A0AB36TE21_ACETH</name>
<dbReference type="AlphaFoldDB" id="A0AB36TE21"/>
<comment type="pathway">
    <text evidence="2">Carbohydrate biosynthesis; dTDP-L-rhamnose biosynthesis.</text>
</comment>
<dbReference type="CDD" id="cd00438">
    <property type="entry name" value="cupin_RmlC"/>
    <property type="match status" value="1"/>
</dbReference>
<evidence type="ECO:0000256" key="1">
    <source>
        <dbReference type="PIRSR" id="PIRSR600888-3"/>
    </source>
</evidence>
<dbReference type="Gene3D" id="2.60.120.10">
    <property type="entry name" value="Jelly Rolls"/>
    <property type="match status" value="1"/>
</dbReference>
<dbReference type="NCBIfam" id="TIGR01221">
    <property type="entry name" value="rmlC"/>
    <property type="match status" value="1"/>
</dbReference>
<comment type="similarity">
    <text evidence="2">Belongs to the dTDP-4-dehydrorhamnose 3,5-epimerase family.</text>
</comment>
<dbReference type="GO" id="GO:0000271">
    <property type="term" value="P:polysaccharide biosynthetic process"/>
    <property type="evidence" value="ECO:0007669"/>
    <property type="project" value="TreeGrafter"/>
</dbReference>
<feature type="site" description="Participates in a stacking interaction with the thymidine ring of dTDP-4-oxo-6-deoxyglucose" evidence="1">
    <location>
        <position position="139"/>
    </location>
</feature>
<reference evidence="3 4" key="1">
    <citation type="submission" date="2017-09" db="EMBL/GenBank/DDBJ databases">
        <title>Evaluation of Pacific Biosciences Sequencing Technology to Finishing C. thermocellum Genome Sequences.</title>
        <authorList>
            <person name="Brown S."/>
        </authorList>
    </citation>
    <scope>NUCLEOTIDE SEQUENCE [LARGE SCALE GENOMIC DNA]</scope>
    <source>
        <strain evidence="3 4">AD2</strain>
    </source>
</reference>
<keyword evidence="2" id="KW-0413">Isomerase</keyword>
<comment type="function">
    <text evidence="2">Catalyzes the epimerization of the C3' and C5'positions of dTDP-6-deoxy-D-xylo-4-hexulose, forming dTDP-6-deoxy-L-lyxo-4-hexulose.</text>
</comment>
<comment type="catalytic activity">
    <reaction evidence="2">
        <text>dTDP-4-dehydro-6-deoxy-alpha-D-glucose = dTDP-4-dehydro-beta-L-rhamnose</text>
        <dbReference type="Rhea" id="RHEA:16969"/>
        <dbReference type="ChEBI" id="CHEBI:57649"/>
        <dbReference type="ChEBI" id="CHEBI:62830"/>
        <dbReference type="EC" id="5.1.3.13"/>
    </reaction>
</comment>
<evidence type="ECO:0000256" key="2">
    <source>
        <dbReference type="RuleBase" id="RU364069"/>
    </source>
</evidence>
<dbReference type="PANTHER" id="PTHR21047">
    <property type="entry name" value="DTDP-6-DEOXY-D-GLUCOSE-3,5 EPIMERASE"/>
    <property type="match status" value="1"/>
</dbReference>
<dbReference type="GeneID" id="35805878"/>
<dbReference type="GO" id="GO:0008830">
    <property type="term" value="F:dTDP-4-dehydrorhamnose 3,5-epimerase activity"/>
    <property type="evidence" value="ECO:0007669"/>
    <property type="project" value="UniProtKB-UniRule"/>
</dbReference>
<dbReference type="PANTHER" id="PTHR21047:SF2">
    <property type="entry name" value="THYMIDINE DIPHOSPHO-4-KETO-RHAMNOSE 3,5-EPIMERASE"/>
    <property type="match status" value="1"/>
</dbReference>
<evidence type="ECO:0000313" key="4">
    <source>
        <dbReference type="Proteomes" id="UP000223596"/>
    </source>
</evidence>
<dbReference type="EC" id="5.1.3.13" evidence="2"/>
<dbReference type="SUPFAM" id="SSF51182">
    <property type="entry name" value="RmlC-like cupins"/>
    <property type="match status" value="1"/>
</dbReference>
<dbReference type="Proteomes" id="UP000223596">
    <property type="component" value="Unassembled WGS sequence"/>
</dbReference>
<dbReference type="Pfam" id="PF00908">
    <property type="entry name" value="dTDP_sugar_isom"/>
    <property type="match status" value="1"/>
</dbReference>
<proteinExistence type="inferred from homology"/>
<accession>A0AB36TE21</accession>
<comment type="caution">
    <text evidence="3">The sequence shown here is derived from an EMBL/GenBank/DDBJ whole genome shotgun (WGS) entry which is preliminary data.</text>
</comment>